<proteinExistence type="predicted"/>
<evidence type="ECO:0000259" key="5">
    <source>
        <dbReference type="PROSITE" id="PS50103"/>
    </source>
</evidence>
<dbReference type="SUPFAM" id="SSF54928">
    <property type="entry name" value="RNA-binding domain, RBD"/>
    <property type="match status" value="2"/>
</dbReference>
<feature type="compositionally biased region" description="Pro residues" evidence="4">
    <location>
        <begin position="118"/>
        <end position="131"/>
    </location>
</feature>
<dbReference type="Proteomes" id="UP000823941">
    <property type="component" value="Chromosome 30"/>
</dbReference>
<gene>
    <name evidence="6" type="ORF">JYU34_021967</name>
</gene>
<comment type="caution">
    <text evidence="6">The sequence shown here is derived from an EMBL/GenBank/DDBJ whole genome shotgun (WGS) entry which is preliminary data.</text>
</comment>
<keyword evidence="7" id="KW-1185">Reference proteome</keyword>
<feature type="coiled-coil region" evidence="3">
    <location>
        <begin position="625"/>
        <end position="703"/>
    </location>
</feature>
<dbReference type="InterPro" id="IPR045137">
    <property type="entry name" value="RBM26/27"/>
</dbReference>
<keyword evidence="1" id="KW-0694">RNA-binding</keyword>
<evidence type="ECO:0000313" key="6">
    <source>
        <dbReference type="EMBL" id="KAG7295684.1"/>
    </source>
</evidence>
<feature type="zinc finger region" description="C3H1-type" evidence="2">
    <location>
        <begin position="316"/>
        <end position="344"/>
    </location>
</feature>
<feature type="compositionally biased region" description="Basic residues" evidence="4">
    <location>
        <begin position="191"/>
        <end position="207"/>
    </location>
</feature>
<dbReference type="InterPro" id="IPR000571">
    <property type="entry name" value="Znf_CCCH"/>
</dbReference>
<dbReference type="Gene3D" id="3.30.70.330">
    <property type="match status" value="1"/>
</dbReference>
<feature type="compositionally biased region" description="Basic residues" evidence="4">
    <location>
        <begin position="216"/>
        <end position="233"/>
    </location>
</feature>
<keyword evidence="2" id="KW-0863">Zinc-finger</keyword>
<name>A0ABQ7PT81_PLUXY</name>
<accession>A0ABQ7PT81</accession>
<dbReference type="InterPro" id="IPR012677">
    <property type="entry name" value="Nucleotide-bd_a/b_plait_sf"/>
</dbReference>
<sequence>MIIENPDTFKSWLTSILEPLCDADPAALAKYVYALVKKDKPLQELREGMLDQLDVFLQQETKPFVDMLFKSLESQEYLTAVIPEPAAEPAPPAPVIEGAKEPTEPEPTPPSNGVAPAPALPPAPAPAPAAPAAPRQRVVVSRGDKVPPRPRIQEQTLVKVMPLTELLEEPVDQPPRRRDRRGDSLRDIIDRRRRRSRSWERRGRRRHASPDDPRRHDKRRPPSRSPSPRRYRNRSPPPPAMLDRPPSRSRSRSPIPVRDRLHDRDRRVAERDRMSRDREHRDRTQRSRDRDHSRDRSRERSRGSAGTPTREERPHAGYKRRCRDFDEKGYCMRGDLCQWDHGADPLVLEDASFPVPRVPEYNPLAPDIWGGGAPMPFPPHHLPPPPRALIPIRIREAAPPPMMAQLPPAPMPLRPPAPKKNFEYNRLGPRPPLSGNGANCSLEVKKVPRGLNDITHLNNHFSKFGKIVNIQVCFEGDPEGALITFSTHTEANVAYKSTEAVLNNRFIKVLWHNPESKQENVPPAAPAQTNAASHNKVLINKDNMKASQQLRTANADKLAKEQQQQQQQQAQTNGVTTPDPAEPRDKSRLVMEMHKRAQTLLETQLRQQTTLIHKLEQGNVTEQQKAALMEAINSSQEGIEKLRKELVAYNKMMMQVQANAKRPKTREEAQKEILDAELDMFTKQQEGQDVTELMKKVAELRRQMALQFPPHPAARRPHARGGRFNTSTRFVRNNVAPPNPAAPKVFVNQSVDHRPRALLVSGFEADELDGLIKHFSSVNQSVDHRPRALLVSGFEADELDGLIKHFSQYGEVTGKEVNLAVPELILQFKLRAQAEAAARGRNYNERTLSITWVTNNKPITPIAAPPAAAPAQNGTTPAEVNTEVAEQPPSESMSEDALLRFDEEEEDEEEDRSWRR</sequence>
<feature type="compositionally biased region" description="Basic and acidic residues" evidence="4">
    <location>
        <begin position="257"/>
        <end position="302"/>
    </location>
</feature>
<dbReference type="InterPro" id="IPR002483">
    <property type="entry name" value="PWI_dom"/>
</dbReference>
<dbReference type="Pfam" id="PF01480">
    <property type="entry name" value="PWI"/>
    <property type="match status" value="1"/>
</dbReference>
<feature type="region of interest" description="Disordered" evidence="4">
    <location>
        <begin position="554"/>
        <end position="585"/>
    </location>
</feature>
<evidence type="ECO:0000256" key="2">
    <source>
        <dbReference type="PROSITE-ProRule" id="PRU00723"/>
    </source>
</evidence>
<evidence type="ECO:0000256" key="4">
    <source>
        <dbReference type="SAM" id="MobiDB-lite"/>
    </source>
</evidence>
<keyword evidence="2" id="KW-0862">Zinc</keyword>
<protein>
    <recommendedName>
        <fullName evidence="5">C3H1-type domain-containing protein</fullName>
    </recommendedName>
</protein>
<feature type="domain" description="C3H1-type" evidence="5">
    <location>
        <begin position="316"/>
        <end position="344"/>
    </location>
</feature>
<dbReference type="EMBL" id="JAHIBW010000030">
    <property type="protein sequence ID" value="KAG7295684.1"/>
    <property type="molecule type" value="Genomic_DNA"/>
</dbReference>
<feature type="region of interest" description="Disordered" evidence="4">
    <location>
        <begin position="861"/>
        <end position="916"/>
    </location>
</feature>
<dbReference type="PANTHER" id="PTHR14398:SF0">
    <property type="entry name" value="ZINC FINGER PROTEIN SWM"/>
    <property type="match status" value="1"/>
</dbReference>
<organism evidence="6 7">
    <name type="scientific">Plutella xylostella</name>
    <name type="common">Diamondback moth</name>
    <name type="synonym">Plutella maculipennis</name>
    <dbReference type="NCBI Taxonomy" id="51655"/>
    <lineage>
        <taxon>Eukaryota</taxon>
        <taxon>Metazoa</taxon>
        <taxon>Ecdysozoa</taxon>
        <taxon>Arthropoda</taxon>
        <taxon>Hexapoda</taxon>
        <taxon>Insecta</taxon>
        <taxon>Pterygota</taxon>
        <taxon>Neoptera</taxon>
        <taxon>Endopterygota</taxon>
        <taxon>Lepidoptera</taxon>
        <taxon>Glossata</taxon>
        <taxon>Ditrysia</taxon>
        <taxon>Yponomeutoidea</taxon>
        <taxon>Plutellidae</taxon>
        <taxon>Plutella</taxon>
    </lineage>
</organism>
<feature type="compositionally biased region" description="Acidic residues" evidence="4">
    <location>
        <begin position="902"/>
        <end position="916"/>
    </location>
</feature>
<feature type="region of interest" description="Disordered" evidence="4">
    <location>
        <begin position="85"/>
        <end position="316"/>
    </location>
</feature>
<evidence type="ECO:0000256" key="1">
    <source>
        <dbReference type="ARBA" id="ARBA00022884"/>
    </source>
</evidence>
<dbReference type="InterPro" id="IPR035979">
    <property type="entry name" value="RBD_domain_sf"/>
</dbReference>
<keyword evidence="2" id="KW-0479">Metal-binding</keyword>
<dbReference type="CDD" id="cd12257">
    <property type="entry name" value="RRM1_RBM26_like"/>
    <property type="match status" value="1"/>
</dbReference>
<evidence type="ECO:0000313" key="7">
    <source>
        <dbReference type="Proteomes" id="UP000823941"/>
    </source>
</evidence>
<feature type="compositionally biased region" description="Basic and acidic residues" evidence="4">
    <location>
        <begin position="174"/>
        <end position="190"/>
    </location>
</feature>
<feature type="compositionally biased region" description="Low complexity" evidence="4">
    <location>
        <begin position="562"/>
        <end position="571"/>
    </location>
</feature>
<evidence type="ECO:0000256" key="3">
    <source>
        <dbReference type="SAM" id="Coils"/>
    </source>
</evidence>
<dbReference type="PROSITE" id="PS50103">
    <property type="entry name" value="ZF_C3H1"/>
    <property type="match status" value="1"/>
</dbReference>
<reference evidence="6 7" key="1">
    <citation type="submission" date="2021-06" db="EMBL/GenBank/DDBJ databases">
        <title>A haploid diamondback moth (Plutella xylostella L.) genome assembly resolves 31 chromosomes and identifies a diamide resistance mutation.</title>
        <authorList>
            <person name="Ward C.M."/>
            <person name="Perry K.D."/>
            <person name="Baker G."/>
            <person name="Powis K."/>
            <person name="Heckel D.G."/>
            <person name="Baxter S.W."/>
        </authorList>
    </citation>
    <scope>NUCLEOTIDE SEQUENCE [LARGE SCALE GENOMIC DNA]</scope>
    <source>
        <strain evidence="6 7">LV</strain>
        <tissue evidence="6">Single pupa</tissue>
    </source>
</reference>
<dbReference type="PANTHER" id="PTHR14398">
    <property type="entry name" value="RNA RECOGNITION RRM/RNP DOMAIN"/>
    <property type="match status" value="1"/>
</dbReference>
<keyword evidence="3" id="KW-0175">Coiled coil</keyword>